<evidence type="ECO:0000313" key="1">
    <source>
        <dbReference type="EMBL" id="MXU86373.1"/>
    </source>
</evidence>
<proteinExistence type="predicted"/>
<reference evidence="1" key="1">
    <citation type="submission" date="2019-12" db="EMBL/GenBank/DDBJ databases">
        <title>An insight into the sialome of adult female Ixodes ricinus ticks feeding for 6 days.</title>
        <authorList>
            <person name="Perner J."/>
            <person name="Ribeiro J.M.C."/>
        </authorList>
    </citation>
    <scope>NUCLEOTIDE SEQUENCE</scope>
    <source>
        <strain evidence="1">Semi-engorged</strain>
        <tissue evidence="1">Salivary glands</tissue>
    </source>
</reference>
<dbReference type="EMBL" id="GIFC01004290">
    <property type="protein sequence ID" value="MXU86373.1"/>
    <property type="molecule type" value="Transcribed_RNA"/>
</dbReference>
<name>A0A6B0UGW3_IXORI</name>
<organism evidence="1">
    <name type="scientific">Ixodes ricinus</name>
    <name type="common">Common tick</name>
    <name type="synonym">Acarus ricinus</name>
    <dbReference type="NCBI Taxonomy" id="34613"/>
    <lineage>
        <taxon>Eukaryota</taxon>
        <taxon>Metazoa</taxon>
        <taxon>Ecdysozoa</taxon>
        <taxon>Arthropoda</taxon>
        <taxon>Chelicerata</taxon>
        <taxon>Arachnida</taxon>
        <taxon>Acari</taxon>
        <taxon>Parasitiformes</taxon>
        <taxon>Ixodida</taxon>
        <taxon>Ixodoidea</taxon>
        <taxon>Ixodidae</taxon>
        <taxon>Ixodinae</taxon>
        <taxon>Ixodes</taxon>
    </lineage>
</organism>
<accession>A0A6B0UGW3</accession>
<sequence>MSRISWTVFSTLTSSRLASSLVLYAVWLFAVAESARLEASLRTVEASASRSLTFCARGLTSREAGFPLKLISCSLRSCAVWLTSCSRWLAR</sequence>
<dbReference type="AlphaFoldDB" id="A0A6B0UGW3"/>
<protein>
    <submittedName>
        <fullName evidence="1">Putative secreted protein</fullName>
    </submittedName>
</protein>